<comment type="caution">
    <text evidence="1">The sequence shown here is derived from an EMBL/GenBank/DDBJ whole genome shotgun (WGS) entry which is preliminary data.</text>
</comment>
<proteinExistence type="predicted"/>
<sequence>METFCIPWSCLNLSSKQAVSEEKQPKPQKSFAQAVSNVCDIPLSQFPQPCVKGADLAISIPEVDYMVGMEVCKHNLHGRIIWPKGATPLTVVALKNKLAPMWKDLPKWGIMSLETKIKTDFVLQQKTFTMASSSQQLNTGTGDENVFNVWPSPPPQHNTVLSPVRDDTTTTRGPESDPREGRETSVSSDEEDVEVLTKRRTGKRPQFKQETPVNNTEQPATLANSEIAALIAALKQTTEAMHAQGRRLDEQSERIAALEKSRRRRKTNSPPRRH</sequence>
<organism evidence="1 2">
    <name type="scientific">Trifolium pratense</name>
    <name type="common">Red clover</name>
    <dbReference type="NCBI Taxonomy" id="57577"/>
    <lineage>
        <taxon>Eukaryota</taxon>
        <taxon>Viridiplantae</taxon>
        <taxon>Streptophyta</taxon>
        <taxon>Embryophyta</taxon>
        <taxon>Tracheophyta</taxon>
        <taxon>Spermatophyta</taxon>
        <taxon>Magnoliopsida</taxon>
        <taxon>eudicotyledons</taxon>
        <taxon>Gunneridae</taxon>
        <taxon>Pentapetalae</taxon>
        <taxon>rosids</taxon>
        <taxon>fabids</taxon>
        <taxon>Fabales</taxon>
        <taxon>Fabaceae</taxon>
        <taxon>Papilionoideae</taxon>
        <taxon>50 kb inversion clade</taxon>
        <taxon>NPAAA clade</taxon>
        <taxon>Hologalegina</taxon>
        <taxon>IRL clade</taxon>
        <taxon>Trifolieae</taxon>
        <taxon>Trifolium</taxon>
    </lineage>
</organism>
<gene>
    <name evidence="1" type="ORF">MILVUS5_LOCUS14210</name>
</gene>
<dbReference type="Proteomes" id="UP001177021">
    <property type="component" value="Unassembled WGS sequence"/>
</dbReference>
<evidence type="ECO:0000313" key="2">
    <source>
        <dbReference type="Proteomes" id="UP001177021"/>
    </source>
</evidence>
<accession>A0ACB0JJJ4</accession>
<keyword evidence="2" id="KW-1185">Reference proteome</keyword>
<reference evidence="1" key="1">
    <citation type="submission" date="2023-10" db="EMBL/GenBank/DDBJ databases">
        <authorList>
            <person name="Rodriguez Cubillos JULIANA M."/>
            <person name="De Vega J."/>
        </authorList>
    </citation>
    <scope>NUCLEOTIDE SEQUENCE</scope>
</reference>
<dbReference type="EMBL" id="CASHSV030000066">
    <property type="protein sequence ID" value="CAJ2645288.1"/>
    <property type="molecule type" value="Genomic_DNA"/>
</dbReference>
<evidence type="ECO:0000313" key="1">
    <source>
        <dbReference type="EMBL" id="CAJ2645288.1"/>
    </source>
</evidence>
<protein>
    <submittedName>
        <fullName evidence="1">Uncharacterized protein</fullName>
    </submittedName>
</protein>
<name>A0ACB0JJJ4_TRIPR</name>